<protein>
    <submittedName>
        <fullName evidence="4">ComF family protein</fullName>
    </submittedName>
</protein>
<evidence type="ECO:0000259" key="3">
    <source>
        <dbReference type="Pfam" id="PF18912"/>
    </source>
</evidence>
<reference evidence="4 5" key="1">
    <citation type="submission" date="2019-12" db="EMBL/GenBank/DDBJ databases">
        <authorList>
            <person name="Li M."/>
        </authorList>
    </citation>
    <scope>NUCLEOTIDE SEQUENCE [LARGE SCALE GENOMIC DNA]</scope>
    <source>
        <strain evidence="4 5">GBMRC 2046</strain>
    </source>
</reference>
<accession>A0A7X3LUA2</accession>
<evidence type="ECO:0000313" key="5">
    <source>
        <dbReference type="Proteomes" id="UP000433101"/>
    </source>
</evidence>
<dbReference type="PANTHER" id="PTHR47505:SF1">
    <property type="entry name" value="DNA UTILIZATION PROTEIN YHGH"/>
    <property type="match status" value="1"/>
</dbReference>
<dbReference type="AlphaFoldDB" id="A0A7X3LUA2"/>
<evidence type="ECO:0000259" key="2">
    <source>
        <dbReference type="Pfam" id="PF00156"/>
    </source>
</evidence>
<dbReference type="Pfam" id="PF18912">
    <property type="entry name" value="DZR_2"/>
    <property type="match status" value="1"/>
</dbReference>
<comment type="similarity">
    <text evidence="1">Belongs to the ComF/GntX family.</text>
</comment>
<dbReference type="InterPro" id="IPR051910">
    <property type="entry name" value="ComF/GntX_DNA_util-trans"/>
</dbReference>
<dbReference type="InterPro" id="IPR000836">
    <property type="entry name" value="PRTase_dom"/>
</dbReference>
<feature type="domain" description="Phosphoribosyltransferase" evidence="2">
    <location>
        <begin position="100"/>
        <end position="240"/>
    </location>
</feature>
<dbReference type="EMBL" id="WUMV01000003">
    <property type="protein sequence ID" value="MXN65185.1"/>
    <property type="molecule type" value="Genomic_DNA"/>
</dbReference>
<dbReference type="Pfam" id="PF00156">
    <property type="entry name" value="Pribosyltran"/>
    <property type="match status" value="1"/>
</dbReference>
<evidence type="ECO:0000313" key="4">
    <source>
        <dbReference type="EMBL" id="MXN65185.1"/>
    </source>
</evidence>
<proteinExistence type="inferred from homology"/>
<gene>
    <name evidence="4" type="ORF">GR183_09715</name>
</gene>
<dbReference type="CDD" id="cd06223">
    <property type="entry name" value="PRTases_typeI"/>
    <property type="match status" value="1"/>
</dbReference>
<dbReference type="InterPro" id="IPR044005">
    <property type="entry name" value="DZR_2"/>
</dbReference>
<dbReference type="Proteomes" id="UP000433101">
    <property type="component" value="Unassembled WGS sequence"/>
</dbReference>
<organism evidence="4 5">
    <name type="scientific">Stappia sediminis</name>
    <dbReference type="NCBI Taxonomy" id="2692190"/>
    <lineage>
        <taxon>Bacteria</taxon>
        <taxon>Pseudomonadati</taxon>
        <taxon>Pseudomonadota</taxon>
        <taxon>Alphaproteobacteria</taxon>
        <taxon>Hyphomicrobiales</taxon>
        <taxon>Stappiaceae</taxon>
        <taxon>Stappia</taxon>
    </lineage>
</organism>
<dbReference type="Gene3D" id="3.40.50.2020">
    <property type="match status" value="1"/>
</dbReference>
<comment type="caution">
    <text evidence="4">The sequence shown here is derived from an EMBL/GenBank/DDBJ whole genome shotgun (WGS) entry which is preliminary data.</text>
</comment>
<dbReference type="PANTHER" id="PTHR47505">
    <property type="entry name" value="DNA UTILIZATION PROTEIN YHGH"/>
    <property type="match status" value="1"/>
</dbReference>
<keyword evidence="5" id="KW-1185">Reference proteome</keyword>
<dbReference type="InterPro" id="IPR029057">
    <property type="entry name" value="PRTase-like"/>
</dbReference>
<sequence>MPAPARPHIIRRALDFMVPPTCISCGVPVAGDEALCGSCWAATPFLAPPWCARLGRPFAFDLGEGALCPEAIATPPVYDRVRAACAYAGTGRDLVHSLKYADRPALARALGRWMARAGAELFADRPLVVPVPLHRGRLWARRFNQSALLAIAVARHTRSDLNLDALERLRRTGRQVGLSRKDRARNVRGAFRISQRGAVEVRGRRVVLVDDVITTGSTATACTHVLKRAGATSVDVLAFALAEADEPIGA</sequence>
<dbReference type="SUPFAM" id="SSF53271">
    <property type="entry name" value="PRTase-like"/>
    <property type="match status" value="1"/>
</dbReference>
<feature type="domain" description="Double zinc ribbon" evidence="3">
    <location>
        <begin position="13"/>
        <end position="70"/>
    </location>
</feature>
<name>A0A7X3LUA2_9HYPH</name>
<evidence type="ECO:0000256" key="1">
    <source>
        <dbReference type="ARBA" id="ARBA00008007"/>
    </source>
</evidence>